<dbReference type="AlphaFoldDB" id="A9DYJ4"/>
<dbReference type="Proteomes" id="UP000002945">
    <property type="component" value="Unassembled WGS sequence"/>
</dbReference>
<protein>
    <submittedName>
        <fullName evidence="1">Uncharacterized protein</fullName>
    </submittedName>
</protein>
<accession>A9DYJ4</accession>
<sequence length="228" mass="26273">MILTDNHLERLQKNQILDIAKFVVKENFKHHANNILPSDYEKDVAYIKNEEQKFYKDSEIYAAKDRMGSILGAIRVLKWNYKDKLPLEKIFGINPLMATQKTKINSIFHIGRFAIKKNVRNVNLFKKLMVCAIKPICQHKDNIAFAEIDSKLLRVLSLLGIKTEIIGKSINYLGSETIPISMTYEGLIDFYNKNKVLVASETFNKPLQTQQLPLSVVLHNKSLNYSFV</sequence>
<dbReference type="eggNOG" id="ENOG5032X7W">
    <property type="taxonomic scope" value="Bacteria"/>
</dbReference>
<organism evidence="1 2">
    <name type="scientific">Kordia algicida OT-1</name>
    <dbReference type="NCBI Taxonomy" id="391587"/>
    <lineage>
        <taxon>Bacteria</taxon>
        <taxon>Pseudomonadati</taxon>
        <taxon>Bacteroidota</taxon>
        <taxon>Flavobacteriia</taxon>
        <taxon>Flavobacteriales</taxon>
        <taxon>Flavobacteriaceae</taxon>
        <taxon>Kordia</taxon>
    </lineage>
</organism>
<proteinExistence type="predicted"/>
<reference evidence="1 2" key="1">
    <citation type="journal article" date="2011" name="J. Bacteriol.">
        <title>Genome sequence of the algicidal bacterium Kordia algicida OT-1.</title>
        <authorList>
            <person name="Lee H.S."/>
            <person name="Kang S.G."/>
            <person name="Kwon K.K."/>
            <person name="Lee J.H."/>
            <person name="Kim S.J."/>
        </authorList>
    </citation>
    <scope>NUCLEOTIDE SEQUENCE [LARGE SCALE GENOMIC DNA]</scope>
    <source>
        <strain evidence="1 2">OT-1</strain>
    </source>
</reference>
<dbReference type="STRING" id="391587.KAOT1_08223"/>
<evidence type="ECO:0000313" key="2">
    <source>
        <dbReference type="Proteomes" id="UP000002945"/>
    </source>
</evidence>
<keyword evidence="2" id="KW-1185">Reference proteome</keyword>
<dbReference type="InterPro" id="IPR016181">
    <property type="entry name" value="Acyl_CoA_acyltransferase"/>
</dbReference>
<dbReference type="HOGENOM" id="CLU_1282257_0_0_10"/>
<name>A9DYJ4_9FLAO</name>
<dbReference type="Gene3D" id="3.40.630.30">
    <property type="match status" value="1"/>
</dbReference>
<evidence type="ECO:0000313" key="1">
    <source>
        <dbReference type="EMBL" id="EDP96140.1"/>
    </source>
</evidence>
<dbReference type="RefSeq" id="WP_007094210.1">
    <property type="nucleotide sequence ID" value="NZ_CP142125.1"/>
</dbReference>
<comment type="caution">
    <text evidence="1">The sequence shown here is derived from an EMBL/GenBank/DDBJ whole genome shotgun (WGS) entry which is preliminary data.</text>
</comment>
<gene>
    <name evidence="1" type="ORF">KAOT1_08223</name>
</gene>
<dbReference type="EMBL" id="ABIB01000005">
    <property type="protein sequence ID" value="EDP96140.1"/>
    <property type="molecule type" value="Genomic_DNA"/>
</dbReference>
<dbReference type="OrthoDB" id="1160046at2"/>
<dbReference type="SUPFAM" id="SSF55729">
    <property type="entry name" value="Acyl-CoA N-acyltransferases (Nat)"/>
    <property type="match status" value="1"/>
</dbReference>